<keyword evidence="5" id="KW-0812">Transmembrane</keyword>
<dbReference type="InterPro" id="IPR009057">
    <property type="entry name" value="Homeodomain-like_sf"/>
</dbReference>
<dbReference type="STRING" id="1489064.WH96_14915"/>
<dbReference type="GO" id="GO:0003700">
    <property type="term" value="F:DNA-binding transcription factor activity"/>
    <property type="evidence" value="ECO:0007669"/>
    <property type="project" value="TreeGrafter"/>
</dbReference>
<dbReference type="EMBL" id="LAQL01000009">
    <property type="protein sequence ID" value="KLN59993.1"/>
    <property type="molecule type" value="Genomic_DNA"/>
</dbReference>
<feature type="domain" description="HTH tetR-type" evidence="6">
    <location>
        <begin position="7"/>
        <end position="67"/>
    </location>
</feature>
<organism evidence="7 8">
    <name type="scientific">Kiloniella spongiae</name>
    <dbReference type="NCBI Taxonomy" id="1489064"/>
    <lineage>
        <taxon>Bacteria</taxon>
        <taxon>Pseudomonadati</taxon>
        <taxon>Pseudomonadota</taxon>
        <taxon>Alphaproteobacteria</taxon>
        <taxon>Rhodospirillales</taxon>
        <taxon>Kiloniellaceae</taxon>
        <taxon>Kiloniella</taxon>
    </lineage>
</organism>
<dbReference type="PROSITE" id="PS50977">
    <property type="entry name" value="HTH_TETR_2"/>
    <property type="match status" value="1"/>
</dbReference>
<keyword evidence="1" id="KW-0805">Transcription regulation</keyword>
<dbReference type="PANTHER" id="PTHR30055:SF234">
    <property type="entry name" value="HTH-TYPE TRANSCRIPTIONAL REGULATOR BETI"/>
    <property type="match status" value="1"/>
</dbReference>
<keyword evidence="5" id="KW-1133">Transmembrane helix</keyword>
<dbReference type="GO" id="GO:0000976">
    <property type="term" value="F:transcription cis-regulatory region binding"/>
    <property type="evidence" value="ECO:0007669"/>
    <property type="project" value="TreeGrafter"/>
</dbReference>
<dbReference type="InterPro" id="IPR050109">
    <property type="entry name" value="HTH-type_TetR-like_transc_reg"/>
</dbReference>
<evidence type="ECO:0000256" key="5">
    <source>
        <dbReference type="SAM" id="Phobius"/>
    </source>
</evidence>
<dbReference type="PRINTS" id="PR00455">
    <property type="entry name" value="HTHTETR"/>
</dbReference>
<sequence length="195" mass="21959">MIKTSRPKSRDLIMDAMESILNQDSFEVATVDAVIERSGVARGTFYYNFPSKNAVIHALARRAAQPMVLRARERLSNDAPLSEILTDIAQGITDWNQQHPKLGRAVLSSTYDERGVPAPSDPNSPESFRNFLSEVFLMSQQRGEIREDIPAMNLSLMFTGMLYQGLFMWFVRPEAANLSLWAEQSTSLFLEGVKL</sequence>
<keyword evidence="2 4" id="KW-0238">DNA-binding</keyword>
<evidence type="ECO:0000256" key="3">
    <source>
        <dbReference type="ARBA" id="ARBA00023163"/>
    </source>
</evidence>
<name>A0A0H2MCC6_9PROT</name>
<feature type="DNA-binding region" description="H-T-H motif" evidence="4">
    <location>
        <begin position="30"/>
        <end position="49"/>
    </location>
</feature>
<evidence type="ECO:0000313" key="8">
    <source>
        <dbReference type="Proteomes" id="UP000035444"/>
    </source>
</evidence>
<dbReference type="RefSeq" id="WP_047764983.1">
    <property type="nucleotide sequence ID" value="NZ_LAQL01000009.1"/>
</dbReference>
<dbReference type="InterPro" id="IPR036271">
    <property type="entry name" value="Tet_transcr_reg_TetR-rel_C_sf"/>
</dbReference>
<protein>
    <recommendedName>
        <fullName evidence="6">HTH tetR-type domain-containing protein</fullName>
    </recommendedName>
</protein>
<evidence type="ECO:0000313" key="7">
    <source>
        <dbReference type="EMBL" id="KLN59993.1"/>
    </source>
</evidence>
<evidence type="ECO:0000259" key="6">
    <source>
        <dbReference type="PROSITE" id="PS50977"/>
    </source>
</evidence>
<dbReference type="SUPFAM" id="SSF48498">
    <property type="entry name" value="Tetracyclin repressor-like, C-terminal domain"/>
    <property type="match status" value="1"/>
</dbReference>
<feature type="transmembrane region" description="Helical" evidence="5">
    <location>
        <begin position="151"/>
        <end position="171"/>
    </location>
</feature>
<proteinExistence type="predicted"/>
<dbReference type="Proteomes" id="UP000035444">
    <property type="component" value="Unassembled WGS sequence"/>
</dbReference>
<evidence type="ECO:0000256" key="2">
    <source>
        <dbReference type="ARBA" id="ARBA00023125"/>
    </source>
</evidence>
<dbReference type="AlphaFoldDB" id="A0A0H2MCC6"/>
<dbReference type="SUPFAM" id="SSF46689">
    <property type="entry name" value="Homeodomain-like"/>
    <property type="match status" value="1"/>
</dbReference>
<gene>
    <name evidence="7" type="ORF">WH96_14915</name>
</gene>
<dbReference type="Pfam" id="PF00440">
    <property type="entry name" value="TetR_N"/>
    <property type="match status" value="1"/>
</dbReference>
<evidence type="ECO:0000256" key="4">
    <source>
        <dbReference type="PROSITE-ProRule" id="PRU00335"/>
    </source>
</evidence>
<dbReference type="Gene3D" id="1.10.357.10">
    <property type="entry name" value="Tetracycline Repressor, domain 2"/>
    <property type="match status" value="1"/>
</dbReference>
<accession>A0A0H2MCC6</accession>
<reference evidence="7 8" key="1">
    <citation type="submission" date="2015-03" db="EMBL/GenBank/DDBJ databases">
        <title>Genome Sequence of Kiloniella spongiae MEBiC09566, isolated from a marine sponge.</title>
        <authorList>
            <person name="Shao Z."/>
            <person name="Wang L."/>
            <person name="Li X."/>
        </authorList>
    </citation>
    <scope>NUCLEOTIDE SEQUENCE [LARGE SCALE GENOMIC DNA]</scope>
    <source>
        <strain evidence="7 8">MEBiC09566</strain>
    </source>
</reference>
<keyword evidence="5" id="KW-0472">Membrane</keyword>
<dbReference type="InterPro" id="IPR001647">
    <property type="entry name" value="HTH_TetR"/>
</dbReference>
<keyword evidence="8" id="KW-1185">Reference proteome</keyword>
<dbReference type="OrthoDB" id="8478851at2"/>
<dbReference type="PANTHER" id="PTHR30055">
    <property type="entry name" value="HTH-TYPE TRANSCRIPTIONAL REGULATOR RUTR"/>
    <property type="match status" value="1"/>
</dbReference>
<comment type="caution">
    <text evidence="7">The sequence shown here is derived from an EMBL/GenBank/DDBJ whole genome shotgun (WGS) entry which is preliminary data.</text>
</comment>
<evidence type="ECO:0000256" key="1">
    <source>
        <dbReference type="ARBA" id="ARBA00023015"/>
    </source>
</evidence>
<keyword evidence="3" id="KW-0804">Transcription</keyword>